<feature type="region of interest" description="Disordered" evidence="1">
    <location>
        <begin position="37"/>
        <end position="85"/>
    </location>
</feature>
<dbReference type="AlphaFoldDB" id="A0A7J8KB78"/>
<proteinExistence type="predicted"/>
<evidence type="ECO:0000313" key="3">
    <source>
        <dbReference type="Proteomes" id="UP000593571"/>
    </source>
</evidence>
<accession>A0A7J8KB78</accession>
<gene>
    <name evidence="2" type="ORF">HJG63_007943</name>
</gene>
<keyword evidence="3" id="KW-1185">Reference proteome</keyword>
<evidence type="ECO:0000313" key="2">
    <source>
        <dbReference type="EMBL" id="KAF6506115.1"/>
    </source>
</evidence>
<sequence>MLTDTAYAGYALRPCPWWANPPGGTPMCPDTPPPNVYTQTHQHTRRDNKLATATKTKPGHNRGAQEGGVRGEMTPNLPSPPPTCPTMGPGKTALRGCMYGGHVGCSGSSTCLSPEEQGGYRFTERIKTFLQMCVILGRSFI</sequence>
<name>A0A7J8KB78_ROUAE</name>
<evidence type="ECO:0000256" key="1">
    <source>
        <dbReference type="SAM" id="MobiDB-lite"/>
    </source>
</evidence>
<dbReference type="Proteomes" id="UP000593571">
    <property type="component" value="Unassembled WGS sequence"/>
</dbReference>
<comment type="caution">
    <text evidence="2">The sequence shown here is derived from an EMBL/GenBank/DDBJ whole genome shotgun (WGS) entry which is preliminary data.</text>
</comment>
<dbReference type="EMBL" id="JACASE010000001">
    <property type="protein sequence ID" value="KAF6506115.1"/>
    <property type="molecule type" value="Genomic_DNA"/>
</dbReference>
<protein>
    <submittedName>
        <fullName evidence="2">Uncharacterized protein</fullName>
    </submittedName>
</protein>
<organism evidence="2 3">
    <name type="scientific">Rousettus aegyptiacus</name>
    <name type="common">Egyptian fruit bat</name>
    <name type="synonym">Pteropus aegyptiacus</name>
    <dbReference type="NCBI Taxonomy" id="9407"/>
    <lineage>
        <taxon>Eukaryota</taxon>
        <taxon>Metazoa</taxon>
        <taxon>Chordata</taxon>
        <taxon>Craniata</taxon>
        <taxon>Vertebrata</taxon>
        <taxon>Euteleostomi</taxon>
        <taxon>Mammalia</taxon>
        <taxon>Eutheria</taxon>
        <taxon>Laurasiatheria</taxon>
        <taxon>Chiroptera</taxon>
        <taxon>Yinpterochiroptera</taxon>
        <taxon>Pteropodoidea</taxon>
        <taxon>Pteropodidae</taxon>
        <taxon>Rousettinae</taxon>
        <taxon>Rousettus</taxon>
    </lineage>
</organism>
<reference evidence="2 3" key="1">
    <citation type="journal article" date="2020" name="Nature">
        <title>Six reference-quality genomes reveal evolution of bat adaptations.</title>
        <authorList>
            <person name="Jebb D."/>
            <person name="Huang Z."/>
            <person name="Pippel M."/>
            <person name="Hughes G.M."/>
            <person name="Lavrichenko K."/>
            <person name="Devanna P."/>
            <person name="Winkler S."/>
            <person name="Jermiin L.S."/>
            <person name="Skirmuntt E.C."/>
            <person name="Katzourakis A."/>
            <person name="Burkitt-Gray L."/>
            <person name="Ray D.A."/>
            <person name="Sullivan K.A.M."/>
            <person name="Roscito J.G."/>
            <person name="Kirilenko B.M."/>
            <person name="Davalos L.M."/>
            <person name="Corthals A.P."/>
            <person name="Power M.L."/>
            <person name="Jones G."/>
            <person name="Ransome R.D."/>
            <person name="Dechmann D.K.N."/>
            <person name="Locatelli A.G."/>
            <person name="Puechmaille S.J."/>
            <person name="Fedrigo O."/>
            <person name="Jarvis E.D."/>
            <person name="Hiller M."/>
            <person name="Vernes S.C."/>
            <person name="Myers E.W."/>
            <person name="Teeling E.C."/>
        </authorList>
    </citation>
    <scope>NUCLEOTIDE SEQUENCE [LARGE SCALE GENOMIC DNA]</scope>
    <source>
        <strain evidence="2">MRouAeg1</strain>
        <tissue evidence="2">Muscle</tissue>
    </source>
</reference>